<gene>
    <name evidence="1" type="ORF">DCAF_LOCUS9264</name>
</gene>
<organism evidence="1 2">
    <name type="scientific">Dovyalis caffra</name>
    <dbReference type="NCBI Taxonomy" id="77055"/>
    <lineage>
        <taxon>Eukaryota</taxon>
        <taxon>Viridiplantae</taxon>
        <taxon>Streptophyta</taxon>
        <taxon>Embryophyta</taxon>
        <taxon>Tracheophyta</taxon>
        <taxon>Spermatophyta</taxon>
        <taxon>Magnoliopsida</taxon>
        <taxon>eudicotyledons</taxon>
        <taxon>Gunneridae</taxon>
        <taxon>Pentapetalae</taxon>
        <taxon>rosids</taxon>
        <taxon>fabids</taxon>
        <taxon>Malpighiales</taxon>
        <taxon>Salicaceae</taxon>
        <taxon>Flacourtieae</taxon>
        <taxon>Dovyalis</taxon>
    </lineage>
</organism>
<dbReference type="AlphaFoldDB" id="A0AAV1RE61"/>
<dbReference type="EMBL" id="CAWUPB010000913">
    <property type="protein sequence ID" value="CAK7332997.1"/>
    <property type="molecule type" value="Genomic_DNA"/>
</dbReference>
<keyword evidence="2" id="KW-1185">Reference proteome</keyword>
<proteinExistence type="predicted"/>
<reference evidence="1 2" key="1">
    <citation type="submission" date="2024-01" db="EMBL/GenBank/DDBJ databases">
        <authorList>
            <person name="Waweru B."/>
        </authorList>
    </citation>
    <scope>NUCLEOTIDE SEQUENCE [LARGE SCALE GENOMIC DNA]</scope>
</reference>
<accession>A0AAV1RE61</accession>
<dbReference type="Proteomes" id="UP001314170">
    <property type="component" value="Unassembled WGS sequence"/>
</dbReference>
<name>A0AAV1RE61_9ROSI</name>
<sequence>MPNFEEDDAIDEELCLMDKSSTNYDESKKCLETLTNIMKEFEEGQIAQQRRDHEVLNAGK</sequence>
<protein>
    <submittedName>
        <fullName evidence="1">Uncharacterized protein</fullName>
    </submittedName>
</protein>
<evidence type="ECO:0000313" key="2">
    <source>
        <dbReference type="Proteomes" id="UP001314170"/>
    </source>
</evidence>
<evidence type="ECO:0000313" key="1">
    <source>
        <dbReference type="EMBL" id="CAK7332997.1"/>
    </source>
</evidence>
<comment type="caution">
    <text evidence="1">The sequence shown here is derived from an EMBL/GenBank/DDBJ whole genome shotgun (WGS) entry which is preliminary data.</text>
</comment>